<dbReference type="EMBL" id="JARKIK010000043">
    <property type="protein sequence ID" value="KAK8737139.1"/>
    <property type="molecule type" value="Genomic_DNA"/>
</dbReference>
<name>A0AAW0X9Y8_CHEQU</name>
<feature type="non-terminal residue" evidence="1">
    <location>
        <position position="104"/>
    </location>
</feature>
<reference evidence="1 2" key="1">
    <citation type="journal article" date="2024" name="BMC Genomics">
        <title>Genome assembly of redclaw crayfish (Cherax quadricarinatus) provides insights into its immune adaptation and hypoxia tolerance.</title>
        <authorList>
            <person name="Liu Z."/>
            <person name="Zheng J."/>
            <person name="Li H."/>
            <person name="Fang K."/>
            <person name="Wang S."/>
            <person name="He J."/>
            <person name="Zhou D."/>
            <person name="Weng S."/>
            <person name="Chi M."/>
            <person name="Gu Z."/>
            <person name="He J."/>
            <person name="Li F."/>
            <person name="Wang M."/>
        </authorList>
    </citation>
    <scope>NUCLEOTIDE SEQUENCE [LARGE SCALE GENOMIC DNA]</scope>
    <source>
        <strain evidence="1">ZL_2023a</strain>
    </source>
</reference>
<gene>
    <name evidence="1" type="ORF">OTU49_004812</name>
</gene>
<evidence type="ECO:0000313" key="2">
    <source>
        <dbReference type="Proteomes" id="UP001445076"/>
    </source>
</evidence>
<evidence type="ECO:0000313" key="1">
    <source>
        <dbReference type="EMBL" id="KAK8737139.1"/>
    </source>
</evidence>
<organism evidence="1 2">
    <name type="scientific">Cherax quadricarinatus</name>
    <name type="common">Australian red claw crayfish</name>
    <dbReference type="NCBI Taxonomy" id="27406"/>
    <lineage>
        <taxon>Eukaryota</taxon>
        <taxon>Metazoa</taxon>
        <taxon>Ecdysozoa</taxon>
        <taxon>Arthropoda</taxon>
        <taxon>Crustacea</taxon>
        <taxon>Multicrustacea</taxon>
        <taxon>Malacostraca</taxon>
        <taxon>Eumalacostraca</taxon>
        <taxon>Eucarida</taxon>
        <taxon>Decapoda</taxon>
        <taxon>Pleocyemata</taxon>
        <taxon>Astacidea</taxon>
        <taxon>Parastacoidea</taxon>
        <taxon>Parastacidae</taxon>
        <taxon>Cherax</taxon>
    </lineage>
</organism>
<accession>A0AAW0X9Y8</accession>
<dbReference type="Proteomes" id="UP001445076">
    <property type="component" value="Unassembled WGS sequence"/>
</dbReference>
<protein>
    <submittedName>
        <fullName evidence="1">Uncharacterized protein</fullName>
    </submittedName>
</protein>
<feature type="non-terminal residue" evidence="1">
    <location>
        <position position="1"/>
    </location>
</feature>
<comment type="caution">
    <text evidence="1">The sequence shown here is derived from an EMBL/GenBank/DDBJ whole genome shotgun (WGS) entry which is preliminary data.</text>
</comment>
<sequence>YKVNCNICKCVGNYVRCENDRCMMEEKVMESVNLRQRHYGWRATNYSKFWGRKAQEGLVLRTGSLNPEVLSMKMHPISLRPDVSRIPRQFDARNKRDWQGLVSG</sequence>
<proteinExistence type="predicted"/>
<dbReference type="AlphaFoldDB" id="A0AAW0X9Y8"/>
<keyword evidence="2" id="KW-1185">Reference proteome</keyword>